<feature type="binding site" evidence="4">
    <location>
        <position position="262"/>
    </location>
    <ligand>
        <name>shikimate</name>
        <dbReference type="ChEBI" id="CHEBI:36208"/>
    </ligand>
</feature>
<dbReference type="Pfam" id="PF18317">
    <property type="entry name" value="SDH_C"/>
    <property type="match status" value="1"/>
</dbReference>
<dbReference type="SUPFAM" id="SSF53223">
    <property type="entry name" value="Aminoacid dehydrogenase-like, N-terminal domain"/>
    <property type="match status" value="1"/>
</dbReference>
<dbReference type="UniPathway" id="UPA00053">
    <property type="reaction ID" value="UER00087"/>
</dbReference>
<keyword evidence="4" id="KW-0028">Amino-acid biosynthesis</keyword>
<feature type="binding site" evidence="4">
    <location>
        <position position="234"/>
    </location>
    <ligand>
        <name>shikimate</name>
        <dbReference type="ChEBI" id="CHEBI:36208"/>
    </ligand>
</feature>
<comment type="pathway">
    <text evidence="1 4">Metabolic intermediate biosynthesis; chorismate biosynthesis; chorismate from D-erythrose 4-phosphate and phosphoenolpyruvate: step 4/7.</text>
</comment>
<keyword evidence="2 4" id="KW-0560">Oxidoreductase</keyword>
<dbReference type="HAMAP" id="MF_00222">
    <property type="entry name" value="Shikimate_DH_AroE"/>
    <property type="match status" value="1"/>
</dbReference>
<dbReference type="Gene3D" id="3.40.50.720">
    <property type="entry name" value="NAD(P)-binding Rossmann-like Domain"/>
    <property type="match status" value="1"/>
</dbReference>
<feature type="binding site" evidence="4">
    <location>
        <position position="116"/>
    </location>
    <ligand>
        <name>shikimate</name>
        <dbReference type="ChEBI" id="CHEBI:36208"/>
    </ligand>
</feature>
<dbReference type="RefSeq" id="WP_183969355.1">
    <property type="nucleotide sequence ID" value="NZ_BAABBZ010000055.1"/>
</dbReference>
<keyword evidence="4" id="KW-0521">NADP</keyword>
<comment type="caution">
    <text evidence="4">Lacks conserved residue(s) required for the propagation of feature annotation.</text>
</comment>
<organism evidence="7 8">
    <name type="scientific">Sagittula marina</name>
    <dbReference type="NCBI Taxonomy" id="943940"/>
    <lineage>
        <taxon>Bacteria</taxon>
        <taxon>Pseudomonadati</taxon>
        <taxon>Pseudomonadota</taxon>
        <taxon>Alphaproteobacteria</taxon>
        <taxon>Rhodobacterales</taxon>
        <taxon>Roseobacteraceae</taxon>
        <taxon>Sagittula</taxon>
    </lineage>
</organism>
<keyword evidence="3 4" id="KW-0057">Aromatic amino acid biosynthesis</keyword>
<dbReference type="EC" id="1.1.1.25" evidence="4"/>
<dbReference type="Pfam" id="PF08501">
    <property type="entry name" value="Shikimate_dh_N"/>
    <property type="match status" value="1"/>
</dbReference>
<dbReference type="GO" id="GO:0050661">
    <property type="term" value="F:NADP binding"/>
    <property type="evidence" value="ECO:0007669"/>
    <property type="project" value="TreeGrafter"/>
</dbReference>
<dbReference type="CDD" id="cd01065">
    <property type="entry name" value="NAD_bind_Shikimate_DH"/>
    <property type="match status" value="1"/>
</dbReference>
<dbReference type="Gene3D" id="3.40.50.10860">
    <property type="entry name" value="Leucine Dehydrogenase, chain A, domain 1"/>
    <property type="match status" value="1"/>
</dbReference>
<dbReference type="GO" id="GO:0009423">
    <property type="term" value="P:chorismate biosynthetic process"/>
    <property type="evidence" value="ECO:0007669"/>
    <property type="project" value="UniProtKB-UniRule"/>
</dbReference>
<dbReference type="InterPro" id="IPR046346">
    <property type="entry name" value="Aminoacid_DH-like_N_sf"/>
</dbReference>
<evidence type="ECO:0000256" key="4">
    <source>
        <dbReference type="HAMAP-Rule" id="MF_00222"/>
    </source>
</evidence>
<feature type="binding site" evidence="4">
    <location>
        <position position="232"/>
    </location>
    <ligand>
        <name>NADP(+)</name>
        <dbReference type="ChEBI" id="CHEBI:58349"/>
    </ligand>
</feature>
<dbReference type="PANTHER" id="PTHR21089">
    <property type="entry name" value="SHIKIMATE DEHYDROGENASE"/>
    <property type="match status" value="1"/>
</dbReference>
<comment type="similarity">
    <text evidence="4">Belongs to the shikimate dehydrogenase family.</text>
</comment>
<gene>
    <name evidence="4" type="primary">aroE</name>
    <name evidence="7" type="ORF">GGQ68_004276</name>
</gene>
<evidence type="ECO:0000256" key="1">
    <source>
        <dbReference type="ARBA" id="ARBA00004871"/>
    </source>
</evidence>
<dbReference type="PANTHER" id="PTHR21089:SF1">
    <property type="entry name" value="BIFUNCTIONAL 3-DEHYDROQUINATE DEHYDRATASE_SHIKIMATE DEHYDROGENASE, CHLOROPLASTIC"/>
    <property type="match status" value="1"/>
</dbReference>
<dbReference type="GO" id="GO:0005829">
    <property type="term" value="C:cytosol"/>
    <property type="evidence" value="ECO:0007669"/>
    <property type="project" value="TreeGrafter"/>
</dbReference>
<dbReference type="InterPro" id="IPR036291">
    <property type="entry name" value="NAD(P)-bd_dom_sf"/>
</dbReference>
<reference evidence="7 8" key="1">
    <citation type="submission" date="2020-08" db="EMBL/GenBank/DDBJ databases">
        <title>Genomic Encyclopedia of Type Strains, Phase IV (KMG-IV): sequencing the most valuable type-strain genomes for metagenomic binning, comparative biology and taxonomic classification.</title>
        <authorList>
            <person name="Goeker M."/>
        </authorList>
    </citation>
    <scope>NUCLEOTIDE SEQUENCE [LARGE SCALE GENOMIC DNA]</scope>
    <source>
        <strain evidence="7 8">DSM 102235</strain>
    </source>
</reference>
<dbReference type="NCBIfam" id="NF009201">
    <property type="entry name" value="PRK12549.1"/>
    <property type="match status" value="1"/>
</dbReference>
<evidence type="ECO:0000313" key="7">
    <source>
        <dbReference type="EMBL" id="MBB3987922.1"/>
    </source>
</evidence>
<sequence>MTETIDHSATAGCQIGLLGDGISASRTPSMHLAAAQAMGLPYSYSLIDPRARTLPEDVGEILSLLEAEGFNGINVTYPYKRAVIPYLDQISEAARKVGAVNTILFRDGKRFGHNTDHWGFAESMRRGLPDACMDRVLLLGAGGAGGAVAHALLDGGAGHLAVRDVNAGVANDLVDRLNDHYGSGRASVVTDVFDGTARAHGVVNASPVGMRKLPGLPLPAKALRHDLWVADIVYFPLETELLATARALGCAVLPGSGMALYQAIRAFELFSGHKPEIGRMREAFDAFD</sequence>
<dbReference type="EMBL" id="JACIEJ010000014">
    <property type="protein sequence ID" value="MBB3987922.1"/>
    <property type="molecule type" value="Genomic_DNA"/>
</dbReference>
<feature type="binding site" evidence="4">
    <location>
        <begin position="140"/>
        <end position="144"/>
    </location>
    <ligand>
        <name>NADP(+)</name>
        <dbReference type="ChEBI" id="CHEBI:58349"/>
    </ligand>
</feature>
<feature type="domain" description="SDH C-terminal" evidence="6">
    <location>
        <begin position="255"/>
        <end position="283"/>
    </location>
</feature>
<dbReference type="InterPro" id="IPR041121">
    <property type="entry name" value="SDH_C"/>
</dbReference>
<dbReference type="GO" id="GO:0009073">
    <property type="term" value="P:aromatic amino acid family biosynthetic process"/>
    <property type="evidence" value="ECO:0007669"/>
    <property type="project" value="UniProtKB-KW"/>
</dbReference>
<comment type="subunit">
    <text evidence="4">Homodimer.</text>
</comment>
<proteinExistence type="inferred from homology"/>
<protein>
    <recommendedName>
        <fullName evidence="4">Shikimate dehydrogenase (NADP(+))</fullName>
        <shortName evidence="4">SDH</shortName>
        <ecNumber evidence="4">1.1.1.25</ecNumber>
    </recommendedName>
</protein>
<evidence type="ECO:0000256" key="3">
    <source>
        <dbReference type="ARBA" id="ARBA00023141"/>
    </source>
</evidence>
<feature type="binding site" evidence="4">
    <location>
        <position position="255"/>
    </location>
    <ligand>
        <name>NADP(+)</name>
        <dbReference type="ChEBI" id="CHEBI:58349"/>
    </ligand>
</feature>
<feature type="domain" description="Shikimate dehydrogenase substrate binding N-terminal" evidence="5">
    <location>
        <begin position="17"/>
        <end position="103"/>
    </location>
</feature>
<evidence type="ECO:0000256" key="2">
    <source>
        <dbReference type="ARBA" id="ARBA00023002"/>
    </source>
</evidence>
<accession>A0A7W6DS09</accession>
<evidence type="ECO:0000313" key="8">
    <source>
        <dbReference type="Proteomes" id="UP000541426"/>
    </source>
</evidence>
<comment type="function">
    <text evidence="4">Involved in the biosynthesis of the chorismate, which leads to the biosynthesis of aromatic amino acids. Catalyzes the reversible NADPH linked reduction of 3-dehydroshikimate (DHSA) to yield shikimate (SA).</text>
</comment>
<feature type="binding site" evidence="4">
    <location>
        <begin position="25"/>
        <end position="27"/>
    </location>
    <ligand>
        <name>shikimate</name>
        <dbReference type="ChEBI" id="CHEBI:36208"/>
    </ligand>
</feature>
<dbReference type="GO" id="GO:0008652">
    <property type="term" value="P:amino acid biosynthetic process"/>
    <property type="evidence" value="ECO:0007669"/>
    <property type="project" value="UniProtKB-KW"/>
</dbReference>
<feature type="binding site" evidence="4">
    <location>
        <position position="76"/>
    </location>
    <ligand>
        <name>shikimate</name>
        <dbReference type="ChEBI" id="CHEBI:36208"/>
    </ligand>
</feature>
<dbReference type="AlphaFoldDB" id="A0A7W6DS09"/>
<dbReference type="SUPFAM" id="SSF51735">
    <property type="entry name" value="NAD(P)-binding Rossmann-fold domains"/>
    <property type="match status" value="1"/>
</dbReference>
<comment type="caution">
    <text evidence="7">The sequence shown here is derived from an EMBL/GenBank/DDBJ whole genome shotgun (WGS) entry which is preliminary data.</text>
</comment>
<dbReference type="InterPro" id="IPR022893">
    <property type="entry name" value="Shikimate_DH_fam"/>
</dbReference>
<evidence type="ECO:0000259" key="6">
    <source>
        <dbReference type="Pfam" id="PF18317"/>
    </source>
</evidence>
<dbReference type="GO" id="GO:0019632">
    <property type="term" value="P:shikimate metabolic process"/>
    <property type="evidence" value="ECO:0007669"/>
    <property type="project" value="TreeGrafter"/>
</dbReference>
<feature type="binding site" evidence="4">
    <location>
        <position position="92"/>
    </location>
    <ligand>
        <name>NADP(+)</name>
        <dbReference type="ChEBI" id="CHEBI:58349"/>
    </ligand>
</feature>
<feature type="binding site" evidence="4">
    <location>
        <position position="101"/>
    </location>
    <ligand>
        <name>shikimate</name>
        <dbReference type="ChEBI" id="CHEBI:36208"/>
    </ligand>
</feature>
<evidence type="ECO:0000259" key="5">
    <source>
        <dbReference type="Pfam" id="PF08501"/>
    </source>
</evidence>
<dbReference type="GO" id="GO:0004764">
    <property type="term" value="F:shikimate 3-dehydrogenase (NADP+) activity"/>
    <property type="evidence" value="ECO:0007669"/>
    <property type="project" value="UniProtKB-UniRule"/>
</dbReference>
<keyword evidence="8" id="KW-1185">Reference proteome</keyword>
<comment type="catalytic activity">
    <reaction evidence="4">
        <text>shikimate + NADP(+) = 3-dehydroshikimate + NADPH + H(+)</text>
        <dbReference type="Rhea" id="RHEA:17737"/>
        <dbReference type="ChEBI" id="CHEBI:15378"/>
        <dbReference type="ChEBI" id="CHEBI:16630"/>
        <dbReference type="ChEBI" id="CHEBI:36208"/>
        <dbReference type="ChEBI" id="CHEBI:57783"/>
        <dbReference type="ChEBI" id="CHEBI:58349"/>
        <dbReference type="EC" id="1.1.1.25"/>
    </reaction>
</comment>
<feature type="active site" description="Proton acceptor" evidence="4">
    <location>
        <position position="80"/>
    </location>
</feature>
<dbReference type="Proteomes" id="UP000541426">
    <property type="component" value="Unassembled WGS sequence"/>
</dbReference>
<name>A0A7W6DS09_9RHOB</name>
<dbReference type="InterPro" id="IPR013708">
    <property type="entry name" value="Shikimate_DH-bd_N"/>
</dbReference>